<dbReference type="GO" id="GO:0000166">
    <property type="term" value="F:nucleotide binding"/>
    <property type="evidence" value="ECO:0007669"/>
    <property type="project" value="InterPro"/>
</dbReference>
<feature type="domain" description="Gfo/Idh/MocA-like oxidoreductase N-terminal" evidence="3">
    <location>
        <begin position="6"/>
        <end position="127"/>
    </location>
</feature>
<protein>
    <submittedName>
        <fullName evidence="4">Gfo/Idh/MocA family oxidoreductase</fullName>
    </submittedName>
</protein>
<dbReference type="InterPro" id="IPR051317">
    <property type="entry name" value="Gfo/Idh/MocA_oxidoreduct"/>
</dbReference>
<name>A0A6H2GUC3_9BACL</name>
<reference evidence="4 5" key="1">
    <citation type="submission" date="2020-04" db="EMBL/GenBank/DDBJ databases">
        <title>Novel Paenibacillus strain UniB2 isolated from commercial digestive syrup.</title>
        <authorList>
            <person name="Thorat V."/>
            <person name="Kirdat K."/>
            <person name="Tiwarekar B."/>
            <person name="Yadav A."/>
        </authorList>
    </citation>
    <scope>NUCLEOTIDE SEQUENCE [LARGE SCALE GENOMIC DNA]</scope>
    <source>
        <strain evidence="4 5">UniB2</strain>
    </source>
</reference>
<dbReference type="InterPro" id="IPR000683">
    <property type="entry name" value="Gfo/Idh/MocA-like_OxRdtase_N"/>
</dbReference>
<proteinExistence type="inferred from homology"/>
<dbReference type="PANTHER" id="PTHR43708">
    <property type="entry name" value="CONSERVED EXPRESSED OXIDOREDUCTASE (EUROFUNG)"/>
    <property type="match status" value="1"/>
</dbReference>
<dbReference type="KEGG" id="palr:HGI30_05235"/>
<sequence>MSEPLRSLLVGFGRAGRELHLPCLRKAAALPSLRGRLQGPVGVLDPGLTGAEGTPPDAALLAGWPEAVRDYPPERTVVHVCTPPGQHAEAAEQAARHGYSRLIVEKPLAGTLEDADAILALQRRCGLDLLVVANWLSSSLYKTIRERMDGGRLGRLRRIEACQNKARLSRSLRQPGHDSAFDVELPHLAALALALGGEEAQVTGAAAEDMVVGERQLPLLGRAELTLKHAAGAVSRIRSDLMSPVRERRLELEFDDAAVTGYFPASGDDSYSWLEVRGKDGRIVERLWLEDDPLTAVMEEFYLHYAGIGPSPLSGAAFNRAVMKVLEEAKAIPARERADRHAAAAGG</sequence>
<evidence type="ECO:0000256" key="1">
    <source>
        <dbReference type="ARBA" id="ARBA00010928"/>
    </source>
</evidence>
<comment type="similarity">
    <text evidence="1">Belongs to the Gfo/Idh/MocA family.</text>
</comment>
<dbReference type="SUPFAM" id="SSF51735">
    <property type="entry name" value="NAD(P)-binding Rossmann-fold domains"/>
    <property type="match status" value="1"/>
</dbReference>
<dbReference type="Gene3D" id="3.40.50.720">
    <property type="entry name" value="NAD(P)-binding Rossmann-like Domain"/>
    <property type="match status" value="1"/>
</dbReference>
<accession>A0A6H2GUC3</accession>
<evidence type="ECO:0000313" key="5">
    <source>
        <dbReference type="Proteomes" id="UP000502136"/>
    </source>
</evidence>
<organism evidence="4 5">
    <name type="scientific">Paenibacillus albicereus</name>
    <dbReference type="NCBI Taxonomy" id="2726185"/>
    <lineage>
        <taxon>Bacteria</taxon>
        <taxon>Bacillati</taxon>
        <taxon>Bacillota</taxon>
        <taxon>Bacilli</taxon>
        <taxon>Bacillales</taxon>
        <taxon>Paenibacillaceae</taxon>
        <taxon>Paenibacillus</taxon>
    </lineage>
</organism>
<dbReference type="AlphaFoldDB" id="A0A6H2GUC3"/>
<dbReference type="EMBL" id="CP051428">
    <property type="protein sequence ID" value="QJC51024.1"/>
    <property type="molecule type" value="Genomic_DNA"/>
</dbReference>
<dbReference type="Proteomes" id="UP000502136">
    <property type="component" value="Chromosome"/>
</dbReference>
<gene>
    <name evidence="4" type="ORF">HGI30_05235</name>
</gene>
<dbReference type="Pfam" id="PF01408">
    <property type="entry name" value="GFO_IDH_MocA"/>
    <property type="match status" value="1"/>
</dbReference>
<dbReference type="GO" id="GO:0016491">
    <property type="term" value="F:oxidoreductase activity"/>
    <property type="evidence" value="ECO:0007669"/>
    <property type="project" value="UniProtKB-KW"/>
</dbReference>
<dbReference type="RefSeq" id="WP_168906679.1">
    <property type="nucleotide sequence ID" value="NZ_CP051428.1"/>
</dbReference>
<evidence type="ECO:0000259" key="3">
    <source>
        <dbReference type="Pfam" id="PF01408"/>
    </source>
</evidence>
<keyword evidence="5" id="KW-1185">Reference proteome</keyword>
<dbReference type="PANTHER" id="PTHR43708:SF5">
    <property type="entry name" value="CONSERVED EXPRESSED OXIDOREDUCTASE (EUROFUNG)-RELATED"/>
    <property type="match status" value="1"/>
</dbReference>
<dbReference type="InterPro" id="IPR036291">
    <property type="entry name" value="NAD(P)-bd_dom_sf"/>
</dbReference>
<evidence type="ECO:0000256" key="2">
    <source>
        <dbReference type="ARBA" id="ARBA00023002"/>
    </source>
</evidence>
<evidence type="ECO:0000313" key="4">
    <source>
        <dbReference type="EMBL" id="QJC51024.1"/>
    </source>
</evidence>
<dbReference type="Gene3D" id="3.30.360.10">
    <property type="entry name" value="Dihydrodipicolinate Reductase, domain 2"/>
    <property type="match status" value="1"/>
</dbReference>
<keyword evidence="2" id="KW-0560">Oxidoreductase</keyword>